<dbReference type="PANTHER" id="PTHR11849">
    <property type="entry name" value="ETS"/>
    <property type="match status" value="1"/>
</dbReference>
<dbReference type="OrthoDB" id="10043646at2759"/>
<dbReference type="Gene3D" id="1.10.10.10">
    <property type="entry name" value="Winged helix-like DNA-binding domain superfamily/Winged helix DNA-binding domain"/>
    <property type="match status" value="1"/>
</dbReference>
<keyword evidence="7" id="KW-1185">Reference proteome</keyword>
<keyword evidence="2 3" id="KW-0238">DNA-binding</keyword>
<sequence>MLEYQLIVFWKLLCAELHCCLSSDIIIDGLCDVPAASIQNDLDQDHFNQEFQDAIDVIQRHSSELQFEPDKYYETLEAPVSARQPGGPCYPHNPGPSAPGHTYDWGEQPPQPWGITLQETSNSSSTPCEVPQIYPVFPSQRNGKGRKKLRLYEYLHEALHDASMADSIQWADRSNGTFHFVSKNKERLAESWGKRKGNRKTMTYQKMARALRNYSRTGEIVKIRRKLTYQFNPLILQRLSLGHTQCHAPGHAPGHAPVHPPRDVSHHQCAPTEQVYYDTLPPDFHGWYGHYPCDNDYDLTLRLG</sequence>
<evidence type="ECO:0000256" key="2">
    <source>
        <dbReference type="ARBA" id="ARBA00023125"/>
    </source>
</evidence>
<evidence type="ECO:0000256" key="1">
    <source>
        <dbReference type="ARBA" id="ARBA00005562"/>
    </source>
</evidence>
<organism evidence="6 7">
    <name type="scientific">Paramormyrops kingsleyae</name>
    <dbReference type="NCBI Taxonomy" id="1676925"/>
    <lineage>
        <taxon>Eukaryota</taxon>
        <taxon>Metazoa</taxon>
        <taxon>Chordata</taxon>
        <taxon>Craniata</taxon>
        <taxon>Vertebrata</taxon>
        <taxon>Euteleostomi</taxon>
        <taxon>Actinopterygii</taxon>
        <taxon>Neopterygii</taxon>
        <taxon>Teleostei</taxon>
        <taxon>Osteoglossocephala</taxon>
        <taxon>Osteoglossomorpha</taxon>
        <taxon>Osteoglossiformes</taxon>
        <taxon>Mormyridae</taxon>
        <taxon>Paramormyrops</taxon>
    </lineage>
</organism>
<dbReference type="GO" id="GO:0005634">
    <property type="term" value="C:nucleus"/>
    <property type="evidence" value="ECO:0007669"/>
    <property type="project" value="UniProtKB-SubCell"/>
</dbReference>
<dbReference type="SMART" id="SM00413">
    <property type="entry name" value="ETS"/>
    <property type="match status" value="1"/>
</dbReference>
<evidence type="ECO:0000256" key="3">
    <source>
        <dbReference type="RuleBase" id="RU004019"/>
    </source>
</evidence>
<dbReference type="GO" id="GO:0000981">
    <property type="term" value="F:DNA-binding transcription factor activity, RNA polymerase II-specific"/>
    <property type="evidence" value="ECO:0007669"/>
    <property type="project" value="TreeGrafter"/>
</dbReference>
<evidence type="ECO:0000256" key="4">
    <source>
        <dbReference type="SAM" id="SignalP"/>
    </source>
</evidence>
<keyword evidence="4" id="KW-0732">Signal</keyword>
<dbReference type="InterPro" id="IPR036390">
    <property type="entry name" value="WH_DNA-bd_sf"/>
</dbReference>
<dbReference type="InterPro" id="IPR036388">
    <property type="entry name" value="WH-like_DNA-bd_sf"/>
</dbReference>
<dbReference type="PRINTS" id="PR00454">
    <property type="entry name" value="ETSDOMAIN"/>
</dbReference>
<accession>A0A3B3RYU4</accession>
<dbReference type="Pfam" id="PF00178">
    <property type="entry name" value="Ets"/>
    <property type="match status" value="1"/>
</dbReference>
<dbReference type="PROSITE" id="PS00346">
    <property type="entry name" value="ETS_DOMAIN_2"/>
    <property type="match status" value="1"/>
</dbReference>
<comment type="subcellular location">
    <subcellularLocation>
        <location evidence="3">Nucleus</location>
    </subcellularLocation>
</comment>
<dbReference type="KEGG" id="pki:111846542"/>
<keyword evidence="3" id="KW-0539">Nucleus</keyword>
<evidence type="ECO:0000259" key="5">
    <source>
        <dbReference type="PROSITE" id="PS50061"/>
    </source>
</evidence>
<reference evidence="6" key="2">
    <citation type="submission" date="2025-09" db="UniProtKB">
        <authorList>
            <consortium name="Ensembl"/>
        </authorList>
    </citation>
    <scope>IDENTIFICATION</scope>
</reference>
<feature type="domain" description="ETS" evidence="5">
    <location>
        <begin position="149"/>
        <end position="232"/>
    </location>
</feature>
<dbReference type="InterPro" id="IPR046328">
    <property type="entry name" value="ETS_fam"/>
</dbReference>
<name>A0A3B3RYU4_9TELE</name>
<evidence type="ECO:0000313" key="7">
    <source>
        <dbReference type="Proteomes" id="UP000261540"/>
    </source>
</evidence>
<dbReference type="Ensembl" id="ENSPKIT00000004158.1">
    <property type="protein sequence ID" value="ENSPKIP00000023473.1"/>
    <property type="gene ID" value="ENSPKIG00000007092.1"/>
</dbReference>
<dbReference type="GeneTree" id="ENSGT00940000155067"/>
<dbReference type="FunFam" id="1.10.10.10:FF:000736">
    <property type="entry name" value="transcription factor Spi-C-like isoform X3"/>
    <property type="match status" value="1"/>
</dbReference>
<dbReference type="PANTHER" id="PTHR11849:SF17">
    <property type="entry name" value="TRANSCRIPTION FACTOR SPI-C"/>
    <property type="match status" value="1"/>
</dbReference>
<dbReference type="PROSITE" id="PS50061">
    <property type="entry name" value="ETS_DOMAIN_3"/>
    <property type="match status" value="1"/>
</dbReference>
<dbReference type="GO" id="GO:0043565">
    <property type="term" value="F:sequence-specific DNA binding"/>
    <property type="evidence" value="ECO:0007669"/>
    <property type="project" value="InterPro"/>
</dbReference>
<reference evidence="6" key="1">
    <citation type="submission" date="2025-08" db="UniProtKB">
        <authorList>
            <consortium name="Ensembl"/>
        </authorList>
    </citation>
    <scope>IDENTIFICATION</scope>
</reference>
<feature type="signal peptide" evidence="4">
    <location>
        <begin position="1"/>
        <end position="22"/>
    </location>
</feature>
<dbReference type="GO" id="GO:0030154">
    <property type="term" value="P:cell differentiation"/>
    <property type="evidence" value="ECO:0007669"/>
    <property type="project" value="TreeGrafter"/>
</dbReference>
<dbReference type="AlphaFoldDB" id="A0A3B3RYU4"/>
<dbReference type="Proteomes" id="UP000261540">
    <property type="component" value="Unplaced"/>
</dbReference>
<dbReference type="CTD" id="121599"/>
<evidence type="ECO:0000313" key="6">
    <source>
        <dbReference type="Ensembl" id="ENSPKIP00000023473.1"/>
    </source>
</evidence>
<feature type="chain" id="PRO_5017348917" evidence="4">
    <location>
        <begin position="23"/>
        <end position="304"/>
    </location>
</feature>
<protein>
    <submittedName>
        <fullName evidence="6">Spi-C transcription factor (Spi-1/PU.1 related)</fullName>
    </submittedName>
</protein>
<comment type="similarity">
    <text evidence="1 3">Belongs to the ETS family.</text>
</comment>
<dbReference type="SUPFAM" id="SSF46785">
    <property type="entry name" value="Winged helix' DNA-binding domain"/>
    <property type="match status" value="1"/>
</dbReference>
<dbReference type="InterPro" id="IPR000418">
    <property type="entry name" value="Ets_dom"/>
</dbReference>
<proteinExistence type="inferred from homology"/>